<accession>A2DMU0</accession>
<dbReference type="AlphaFoldDB" id="A2DMU0"/>
<feature type="repeat" description="ANK" evidence="3">
    <location>
        <begin position="572"/>
        <end position="604"/>
    </location>
</feature>
<dbReference type="PROSITE" id="PS50297">
    <property type="entry name" value="ANK_REP_REGION"/>
    <property type="match status" value="7"/>
</dbReference>
<feature type="repeat" description="ANK" evidence="3">
    <location>
        <begin position="440"/>
        <end position="472"/>
    </location>
</feature>
<feature type="repeat" description="ANK" evidence="3">
    <location>
        <begin position="407"/>
        <end position="439"/>
    </location>
</feature>
<name>A2DMU0_TRIV3</name>
<evidence type="ECO:0000256" key="1">
    <source>
        <dbReference type="ARBA" id="ARBA00022737"/>
    </source>
</evidence>
<gene>
    <name evidence="4" type="ORF">TVAG_254230</name>
</gene>
<dbReference type="eggNOG" id="KOG4177">
    <property type="taxonomic scope" value="Eukaryota"/>
</dbReference>
<dbReference type="PANTHER" id="PTHR24188">
    <property type="entry name" value="ANKYRIN REPEAT PROTEIN"/>
    <property type="match status" value="1"/>
</dbReference>
<dbReference type="Pfam" id="PF12796">
    <property type="entry name" value="Ank_2"/>
    <property type="match status" value="3"/>
</dbReference>
<feature type="repeat" description="ANK" evidence="3">
    <location>
        <begin position="473"/>
        <end position="505"/>
    </location>
</feature>
<dbReference type="SUPFAM" id="SSF48403">
    <property type="entry name" value="Ankyrin repeat"/>
    <property type="match status" value="1"/>
</dbReference>
<evidence type="ECO:0000313" key="5">
    <source>
        <dbReference type="Proteomes" id="UP000001542"/>
    </source>
</evidence>
<feature type="repeat" description="ANK" evidence="3">
    <location>
        <begin position="539"/>
        <end position="571"/>
    </location>
</feature>
<feature type="repeat" description="ANK" evidence="3">
    <location>
        <begin position="308"/>
        <end position="340"/>
    </location>
</feature>
<dbReference type="SMR" id="A2DMU0"/>
<dbReference type="Proteomes" id="UP000001542">
    <property type="component" value="Unassembled WGS sequence"/>
</dbReference>
<dbReference type="EMBL" id="DS113220">
    <property type="protein sequence ID" value="EAY18311.1"/>
    <property type="molecule type" value="Genomic_DNA"/>
</dbReference>
<dbReference type="OrthoDB" id="442087at2759"/>
<evidence type="ECO:0000256" key="2">
    <source>
        <dbReference type="ARBA" id="ARBA00023043"/>
    </source>
</evidence>
<organism evidence="4 5">
    <name type="scientific">Trichomonas vaginalis (strain ATCC PRA-98 / G3)</name>
    <dbReference type="NCBI Taxonomy" id="412133"/>
    <lineage>
        <taxon>Eukaryota</taxon>
        <taxon>Metamonada</taxon>
        <taxon>Parabasalia</taxon>
        <taxon>Trichomonadida</taxon>
        <taxon>Trichomonadidae</taxon>
        <taxon>Trichomonas</taxon>
    </lineage>
</organism>
<protein>
    <submittedName>
        <fullName evidence="4">Ankyrin repeat protein, putative</fullName>
    </submittedName>
</protein>
<dbReference type="VEuPathDB" id="TrichDB:TVAG_254230"/>
<dbReference type="InterPro" id="IPR002110">
    <property type="entry name" value="Ankyrin_rpt"/>
</dbReference>
<feature type="repeat" description="ANK" evidence="3">
    <location>
        <begin position="341"/>
        <end position="373"/>
    </location>
</feature>
<dbReference type="PANTHER" id="PTHR24188:SF29">
    <property type="entry name" value="GH09064P"/>
    <property type="match status" value="1"/>
</dbReference>
<keyword evidence="2 3" id="KW-0040">ANK repeat</keyword>
<keyword evidence="1" id="KW-0677">Repeat</keyword>
<evidence type="ECO:0000313" key="4">
    <source>
        <dbReference type="EMBL" id="EAY18311.1"/>
    </source>
</evidence>
<dbReference type="InParanoid" id="A2DMU0"/>
<keyword evidence="5" id="KW-1185">Reference proteome</keyword>
<dbReference type="Gene3D" id="1.25.40.420">
    <property type="match status" value="1"/>
</dbReference>
<dbReference type="Gene3D" id="1.25.40.20">
    <property type="entry name" value="Ankyrin repeat-containing domain"/>
    <property type="match status" value="3"/>
</dbReference>
<dbReference type="PRINTS" id="PR01415">
    <property type="entry name" value="ANKYRIN"/>
</dbReference>
<dbReference type="SMART" id="SM00248">
    <property type="entry name" value="ANK"/>
    <property type="match status" value="8"/>
</dbReference>
<dbReference type="STRING" id="5722.A2DMU0"/>
<dbReference type="VEuPathDB" id="TrichDB:TVAGG3_0059100"/>
<feature type="repeat" description="ANK" evidence="3">
    <location>
        <begin position="374"/>
        <end position="406"/>
    </location>
</feature>
<proteinExistence type="predicted"/>
<dbReference type="InterPro" id="IPR036770">
    <property type="entry name" value="Ankyrin_rpt-contain_sf"/>
</dbReference>
<reference evidence="4" key="2">
    <citation type="journal article" date="2007" name="Science">
        <title>Draft genome sequence of the sexually transmitted pathogen Trichomonas vaginalis.</title>
        <authorList>
            <person name="Carlton J.M."/>
            <person name="Hirt R.P."/>
            <person name="Silva J.C."/>
            <person name="Delcher A.L."/>
            <person name="Schatz M."/>
            <person name="Zhao Q."/>
            <person name="Wortman J.R."/>
            <person name="Bidwell S.L."/>
            <person name="Alsmark U.C.M."/>
            <person name="Besteiro S."/>
            <person name="Sicheritz-Ponten T."/>
            <person name="Noel C.J."/>
            <person name="Dacks J.B."/>
            <person name="Foster P.G."/>
            <person name="Simillion C."/>
            <person name="Van de Peer Y."/>
            <person name="Miranda-Saavedra D."/>
            <person name="Barton G.J."/>
            <person name="Westrop G.D."/>
            <person name="Mueller S."/>
            <person name="Dessi D."/>
            <person name="Fiori P.L."/>
            <person name="Ren Q."/>
            <person name="Paulsen I."/>
            <person name="Zhang H."/>
            <person name="Bastida-Corcuera F.D."/>
            <person name="Simoes-Barbosa A."/>
            <person name="Brown M.T."/>
            <person name="Hayes R.D."/>
            <person name="Mukherjee M."/>
            <person name="Okumura C.Y."/>
            <person name="Schneider R."/>
            <person name="Smith A.J."/>
            <person name="Vanacova S."/>
            <person name="Villalvazo M."/>
            <person name="Haas B.J."/>
            <person name="Pertea M."/>
            <person name="Feldblyum T.V."/>
            <person name="Utterback T.R."/>
            <person name="Shu C.L."/>
            <person name="Osoegawa K."/>
            <person name="de Jong P.J."/>
            <person name="Hrdy I."/>
            <person name="Horvathova L."/>
            <person name="Zubacova Z."/>
            <person name="Dolezal P."/>
            <person name="Malik S.B."/>
            <person name="Logsdon J.M. Jr."/>
            <person name="Henze K."/>
            <person name="Gupta A."/>
            <person name="Wang C.C."/>
            <person name="Dunne R.L."/>
            <person name="Upcroft J.A."/>
            <person name="Upcroft P."/>
            <person name="White O."/>
            <person name="Salzberg S.L."/>
            <person name="Tang P."/>
            <person name="Chiu C.-H."/>
            <person name="Lee Y.-S."/>
            <person name="Embley T.M."/>
            <person name="Coombs G.H."/>
            <person name="Mottram J.C."/>
            <person name="Tachezy J."/>
            <person name="Fraser-Liggett C.M."/>
            <person name="Johnson P.J."/>
        </authorList>
    </citation>
    <scope>NUCLEOTIDE SEQUENCE [LARGE SCALE GENOMIC DNA]</scope>
    <source>
        <strain evidence="4">G3</strain>
    </source>
</reference>
<sequence length="635" mass="71260">MGIVQFDCPLIRRLNFYNAQDKFILAINGAELIINKSVAIGISGKISGKYTLDKSFAKINVCTEIKSHNTANILKEILLNGKVDFEFENTLTMDLFHIGVELGIQELIELYKKYAIDEKELDIDNCFQLLEFYLQMSSNEKISECVDFISSHFYSIIDDDLKNIAKKLGFDILQRIISNDKLVIDDEDSLVRTIITLTRESEIFYPLFDYVQFEYCSEKILDKIQNLTDSNNFIHIVKSFHDSIARTRKNCPNGPRYIDSEEVLSQIELMKNSDFESIYNFLEDLSEKGRINMLSKAKKECLIQKNLNGCSMLHQAIEKGNIRLVKYLVSVGANKDVKNYIGITPLHIAIEKGNFEIVKYLISNGVDKEAKDIFGASPIHKAIYNDKIEIVKYLISNGVDKEIKDNFGVTPLLAAIKQGNLEIAKYLLSIRANKDAVNVFGYFPIHYASQSGNLEIVKYLLSIGANKDAQAAFGVTPIHIASSSGNLEVLKYLISIGADKNAKFDNLYLSFLGTIQKEPIAAIKGLLSIAYTDVPKTDDGYGLLHAATFSNKISVVEFLNSIGFDINAKSNNGFSSLHVASMFGNLEMVKYLISNGADMNVTTKDGKTPISVATEEVKKYLSTIETCRKILFQEK</sequence>
<dbReference type="Pfam" id="PF13637">
    <property type="entry name" value="Ank_4"/>
    <property type="match status" value="1"/>
</dbReference>
<evidence type="ECO:0000256" key="3">
    <source>
        <dbReference type="PROSITE-ProRule" id="PRU00023"/>
    </source>
</evidence>
<dbReference type="KEGG" id="tva:5463817"/>
<reference evidence="4" key="1">
    <citation type="submission" date="2006-10" db="EMBL/GenBank/DDBJ databases">
        <authorList>
            <person name="Amadeo P."/>
            <person name="Zhao Q."/>
            <person name="Wortman J."/>
            <person name="Fraser-Liggett C."/>
            <person name="Carlton J."/>
        </authorList>
    </citation>
    <scope>NUCLEOTIDE SEQUENCE</scope>
    <source>
        <strain evidence="4">G3</strain>
    </source>
</reference>
<dbReference type="RefSeq" id="XP_001579297.1">
    <property type="nucleotide sequence ID" value="XM_001579247.1"/>
</dbReference>
<dbReference type="PROSITE" id="PS50088">
    <property type="entry name" value="ANK_REPEAT"/>
    <property type="match status" value="8"/>
</dbReference>